<evidence type="ECO:0000313" key="3">
    <source>
        <dbReference type="Proteomes" id="UP000219494"/>
    </source>
</evidence>
<keyword evidence="3" id="KW-1185">Reference proteome</keyword>
<proteinExistence type="predicted"/>
<name>A0A285QWY8_9SPHN</name>
<dbReference type="Proteomes" id="UP000219494">
    <property type="component" value="Unassembled WGS sequence"/>
</dbReference>
<keyword evidence="1" id="KW-0472">Membrane</keyword>
<feature type="transmembrane region" description="Helical" evidence="1">
    <location>
        <begin position="57"/>
        <end position="76"/>
    </location>
</feature>
<reference evidence="2 3" key="1">
    <citation type="submission" date="2017-07" db="EMBL/GenBank/DDBJ databases">
        <authorList>
            <person name="Sun Z.S."/>
            <person name="Albrecht U."/>
            <person name="Echele G."/>
            <person name="Lee C.C."/>
        </authorList>
    </citation>
    <scope>NUCLEOTIDE SEQUENCE [LARGE SCALE GENOMIC DNA]</scope>
    <source>
        <strain evidence="2 3">CGMCC 1.12672</strain>
    </source>
</reference>
<accession>A0A285QWY8</accession>
<organism evidence="2 3">
    <name type="scientific">Sphingomonas guangdongensis</name>
    <dbReference type="NCBI Taxonomy" id="1141890"/>
    <lineage>
        <taxon>Bacteria</taxon>
        <taxon>Pseudomonadati</taxon>
        <taxon>Pseudomonadota</taxon>
        <taxon>Alphaproteobacteria</taxon>
        <taxon>Sphingomonadales</taxon>
        <taxon>Sphingomonadaceae</taxon>
        <taxon>Sphingomonas</taxon>
    </lineage>
</organism>
<keyword evidence="1" id="KW-1133">Transmembrane helix</keyword>
<dbReference type="EMBL" id="OBMI01000002">
    <property type="protein sequence ID" value="SOB86480.1"/>
    <property type="molecule type" value="Genomic_DNA"/>
</dbReference>
<feature type="transmembrane region" description="Helical" evidence="1">
    <location>
        <begin position="26"/>
        <end position="50"/>
    </location>
</feature>
<dbReference type="AlphaFoldDB" id="A0A285QWY8"/>
<dbReference type="RefSeq" id="WP_097063505.1">
    <property type="nucleotide sequence ID" value="NZ_OBMI01000002.1"/>
</dbReference>
<keyword evidence="1" id="KW-0812">Transmembrane</keyword>
<gene>
    <name evidence="2" type="ORF">SAMN06297144_1585</name>
</gene>
<evidence type="ECO:0000256" key="1">
    <source>
        <dbReference type="SAM" id="Phobius"/>
    </source>
</evidence>
<protein>
    <submittedName>
        <fullName evidence="2">Uncharacterized protein</fullName>
    </submittedName>
</protein>
<evidence type="ECO:0000313" key="2">
    <source>
        <dbReference type="EMBL" id="SOB86480.1"/>
    </source>
</evidence>
<sequence>MAAGAWLVIGLTAIFAGTWWLGQAGIFVALAVAFAGFVIVMEAVVAVWGLRARGLPALLLVGPMLLAIVATLVLLNPVLRQAHVMPSRQLLARERASFDAVASGAAITMPGVLAVERRDGAVRFLTQNGMLGASRAVVFDPSDRLAGANGWAGGRISPAAAKLFYDVRWCYRLDVHWYHCHFG</sequence>